<proteinExistence type="predicted"/>
<organism evidence="1">
    <name type="scientific">marine metagenome</name>
    <dbReference type="NCBI Taxonomy" id="408172"/>
    <lineage>
        <taxon>unclassified sequences</taxon>
        <taxon>metagenomes</taxon>
        <taxon>ecological metagenomes</taxon>
    </lineage>
</organism>
<name>A0A382F6D2_9ZZZZ</name>
<dbReference type="EMBL" id="UINC01047961">
    <property type="protein sequence ID" value="SVB57894.1"/>
    <property type="molecule type" value="Genomic_DNA"/>
</dbReference>
<accession>A0A382F6D2</accession>
<feature type="non-terminal residue" evidence="1">
    <location>
        <position position="1"/>
    </location>
</feature>
<protein>
    <submittedName>
        <fullName evidence="1">Uncharacterized protein</fullName>
    </submittedName>
</protein>
<gene>
    <name evidence="1" type="ORF">METZ01_LOCUS210748</name>
</gene>
<dbReference type="AlphaFoldDB" id="A0A382F6D2"/>
<reference evidence="1" key="1">
    <citation type="submission" date="2018-05" db="EMBL/GenBank/DDBJ databases">
        <authorList>
            <person name="Lanie J.A."/>
            <person name="Ng W.-L."/>
            <person name="Kazmierczak K.M."/>
            <person name="Andrzejewski T.M."/>
            <person name="Davidsen T.M."/>
            <person name="Wayne K.J."/>
            <person name="Tettelin H."/>
            <person name="Glass J.I."/>
            <person name="Rusch D."/>
            <person name="Podicherti R."/>
            <person name="Tsui H.-C.T."/>
            <person name="Winkler M.E."/>
        </authorList>
    </citation>
    <scope>NUCLEOTIDE SEQUENCE</scope>
</reference>
<sequence length="34" mass="3544">VGRETLSACRGTDNLVNPAVKLIVANNDNYALAA</sequence>
<evidence type="ECO:0000313" key="1">
    <source>
        <dbReference type="EMBL" id="SVB57894.1"/>
    </source>
</evidence>